<organism evidence="1 2">
    <name type="scientific">Bimuria novae-zelandiae CBS 107.79</name>
    <dbReference type="NCBI Taxonomy" id="1447943"/>
    <lineage>
        <taxon>Eukaryota</taxon>
        <taxon>Fungi</taxon>
        <taxon>Dikarya</taxon>
        <taxon>Ascomycota</taxon>
        <taxon>Pezizomycotina</taxon>
        <taxon>Dothideomycetes</taxon>
        <taxon>Pleosporomycetidae</taxon>
        <taxon>Pleosporales</taxon>
        <taxon>Massarineae</taxon>
        <taxon>Didymosphaeriaceae</taxon>
        <taxon>Bimuria</taxon>
    </lineage>
</organism>
<accession>A0A6A5UYP3</accession>
<evidence type="ECO:0000313" key="2">
    <source>
        <dbReference type="Proteomes" id="UP000800036"/>
    </source>
</evidence>
<name>A0A6A5UYP3_9PLEO</name>
<dbReference type="Proteomes" id="UP000800036">
    <property type="component" value="Unassembled WGS sequence"/>
</dbReference>
<reference evidence="1" key="1">
    <citation type="journal article" date="2020" name="Stud. Mycol.">
        <title>101 Dothideomycetes genomes: a test case for predicting lifestyles and emergence of pathogens.</title>
        <authorList>
            <person name="Haridas S."/>
            <person name="Albert R."/>
            <person name="Binder M."/>
            <person name="Bloem J."/>
            <person name="Labutti K."/>
            <person name="Salamov A."/>
            <person name="Andreopoulos B."/>
            <person name="Baker S."/>
            <person name="Barry K."/>
            <person name="Bills G."/>
            <person name="Bluhm B."/>
            <person name="Cannon C."/>
            <person name="Castanera R."/>
            <person name="Culley D."/>
            <person name="Daum C."/>
            <person name="Ezra D."/>
            <person name="Gonzalez J."/>
            <person name="Henrissat B."/>
            <person name="Kuo A."/>
            <person name="Liang C."/>
            <person name="Lipzen A."/>
            <person name="Lutzoni F."/>
            <person name="Magnuson J."/>
            <person name="Mondo S."/>
            <person name="Nolan M."/>
            <person name="Ohm R."/>
            <person name="Pangilinan J."/>
            <person name="Park H.-J."/>
            <person name="Ramirez L."/>
            <person name="Alfaro M."/>
            <person name="Sun H."/>
            <person name="Tritt A."/>
            <person name="Yoshinaga Y."/>
            <person name="Zwiers L.-H."/>
            <person name="Turgeon B."/>
            <person name="Goodwin S."/>
            <person name="Spatafora J."/>
            <person name="Crous P."/>
            <person name="Grigoriev I."/>
        </authorList>
    </citation>
    <scope>NUCLEOTIDE SEQUENCE</scope>
    <source>
        <strain evidence="1">CBS 107.79</strain>
    </source>
</reference>
<gene>
    <name evidence="1" type="ORF">BU23DRAFT_601364</name>
</gene>
<evidence type="ECO:0000313" key="1">
    <source>
        <dbReference type="EMBL" id="KAF1969758.1"/>
    </source>
</evidence>
<dbReference type="PANTHER" id="PTHR38790">
    <property type="entry name" value="2EXR DOMAIN-CONTAINING PROTEIN-RELATED"/>
    <property type="match status" value="1"/>
</dbReference>
<dbReference type="PANTHER" id="PTHR38790:SF4">
    <property type="entry name" value="2EXR DOMAIN-CONTAINING PROTEIN"/>
    <property type="match status" value="1"/>
</dbReference>
<dbReference type="EMBL" id="ML976706">
    <property type="protein sequence ID" value="KAF1969758.1"/>
    <property type="molecule type" value="Genomic_DNA"/>
</dbReference>
<protein>
    <recommendedName>
        <fullName evidence="3">F-box domain-containing protein</fullName>
    </recommendedName>
</protein>
<proteinExistence type="predicted"/>
<sequence length="351" mass="39251">MPASQPQPKRTFHILKTPTTTTSRARLRNLSMAISRRVRSIAAKHSVTRSLARRLDNLTNTPHLEDIYTAHLFTMAVPSQPLSRLLSLPAEIRLLIYSHVFTVDASAYCPRSTRLALLQTCRLIHGEAHVLALELLTFTINALTAPLALSARLSDLGARQMHLRHVVVTIPLPALRPLSAGGNPFVLASLLALEALEVRLVDTVGKWWKEDVRLFHLLVSSLCHVSLPSSSSTSTSEVDEEVDAVQRLIHASLREKYRRGVALRRWAWQPSHEDLYAMLDAMRTKKVVVRSVTATLYRAFAFFGLMQHGAWKLPVRGKGEGRYLVFHDEVVRQGSVLEFGQLDKGGRSGRV</sequence>
<keyword evidence="2" id="KW-1185">Reference proteome</keyword>
<dbReference type="AlphaFoldDB" id="A0A6A5UYP3"/>
<evidence type="ECO:0008006" key="3">
    <source>
        <dbReference type="Google" id="ProtNLM"/>
    </source>
</evidence>
<dbReference type="OrthoDB" id="62952at2759"/>